<name>A0A9P3PP51_LYOSH</name>
<evidence type="ECO:0000313" key="2">
    <source>
        <dbReference type="Proteomes" id="UP001063166"/>
    </source>
</evidence>
<keyword evidence="2" id="KW-1185">Reference proteome</keyword>
<proteinExistence type="predicted"/>
<protein>
    <submittedName>
        <fullName evidence="1">Uncharacterized protein</fullName>
    </submittedName>
</protein>
<accession>A0A9P3PP51</accession>
<dbReference type="Proteomes" id="UP001063166">
    <property type="component" value="Unassembled WGS sequence"/>
</dbReference>
<dbReference type="AlphaFoldDB" id="A0A9P3PP51"/>
<evidence type="ECO:0000313" key="1">
    <source>
        <dbReference type="EMBL" id="GLB39470.1"/>
    </source>
</evidence>
<organism evidence="1 2">
    <name type="scientific">Lyophyllum shimeji</name>
    <name type="common">Hon-shimeji</name>
    <name type="synonym">Tricholoma shimeji</name>
    <dbReference type="NCBI Taxonomy" id="47721"/>
    <lineage>
        <taxon>Eukaryota</taxon>
        <taxon>Fungi</taxon>
        <taxon>Dikarya</taxon>
        <taxon>Basidiomycota</taxon>
        <taxon>Agaricomycotina</taxon>
        <taxon>Agaricomycetes</taxon>
        <taxon>Agaricomycetidae</taxon>
        <taxon>Agaricales</taxon>
        <taxon>Tricholomatineae</taxon>
        <taxon>Lyophyllaceae</taxon>
        <taxon>Lyophyllum</taxon>
    </lineage>
</organism>
<gene>
    <name evidence="1" type="ORF">LshimejAT787_0606320</name>
</gene>
<dbReference type="EMBL" id="BRPK01000006">
    <property type="protein sequence ID" value="GLB39470.1"/>
    <property type="molecule type" value="Genomic_DNA"/>
</dbReference>
<reference evidence="1" key="1">
    <citation type="submission" date="2022-07" db="EMBL/GenBank/DDBJ databases">
        <title>The genome of Lyophyllum shimeji provides insight into the initial evolution of ectomycorrhizal fungal genome.</title>
        <authorList>
            <person name="Kobayashi Y."/>
            <person name="Shibata T."/>
            <person name="Hirakawa H."/>
            <person name="Shigenobu S."/>
            <person name="Nishiyama T."/>
            <person name="Yamada A."/>
            <person name="Hasebe M."/>
            <person name="Kawaguchi M."/>
        </authorList>
    </citation>
    <scope>NUCLEOTIDE SEQUENCE</scope>
    <source>
        <strain evidence="1">AT787</strain>
    </source>
</reference>
<comment type="caution">
    <text evidence="1">The sequence shown here is derived from an EMBL/GenBank/DDBJ whole genome shotgun (WGS) entry which is preliminary data.</text>
</comment>
<sequence>MISCGMRSVDMAGWPKAGADARPVGLVVKLWFPSEDDRSIDSDSTCPSDDKHWSFAWEPLTRRPKRGGLRCSLLEENKERYNHNESLVARDVLWDLSKTSVVRKRTFESSRLGIAGFHGTIGQDVLWKARYLSVVCSIC</sequence>